<gene>
    <name evidence="1" type="primary">dpj</name>
    <name evidence="1" type="ORF">NCTC5664_01906</name>
</gene>
<reference evidence="1 2" key="1">
    <citation type="submission" date="2018-06" db="EMBL/GenBank/DDBJ databases">
        <authorList>
            <consortium name="Pathogen Informatics"/>
            <person name="Doyle S."/>
        </authorList>
    </citation>
    <scope>NUCLEOTIDE SEQUENCE [LARGE SCALE GENOMIC DNA]</scope>
    <source>
        <strain evidence="1 2">NCTC5664</strain>
    </source>
</reference>
<protein>
    <submittedName>
        <fullName evidence="1">Holo-[acyl-carrier protein] synthase</fullName>
        <ecNumber evidence="1">2.7.8.7</ecNumber>
    </submittedName>
</protein>
<proteinExistence type="predicted"/>
<evidence type="ECO:0000313" key="1">
    <source>
        <dbReference type="EMBL" id="SUK49890.1"/>
    </source>
</evidence>
<dbReference type="EC" id="2.7.8.7" evidence="1"/>
<evidence type="ECO:0000313" key="2">
    <source>
        <dbReference type="Proteomes" id="UP000254502"/>
    </source>
</evidence>
<sequence>MIHGIGVDLIEIDRIKVLYSKQPKLVERILTKNEQHKFNNFTHEQRKLNF</sequence>
<dbReference type="GO" id="GO:0008897">
    <property type="term" value="F:holo-[acyl-carrier-protein] synthase activity"/>
    <property type="evidence" value="ECO:0007669"/>
    <property type="project" value="UniProtKB-EC"/>
</dbReference>
<dbReference type="EMBL" id="UHAQ01000002">
    <property type="protein sequence ID" value="SUK49890.1"/>
    <property type="molecule type" value="Genomic_DNA"/>
</dbReference>
<dbReference type="InterPro" id="IPR037143">
    <property type="entry name" value="4-PPantetheinyl_Trfase_dom_sf"/>
</dbReference>
<accession>A0A380DVJ8</accession>
<dbReference type="GO" id="GO:0000287">
    <property type="term" value="F:magnesium ion binding"/>
    <property type="evidence" value="ECO:0007669"/>
    <property type="project" value="InterPro"/>
</dbReference>
<dbReference type="AlphaFoldDB" id="A0A380DVJ8"/>
<keyword evidence="1" id="KW-0808">Transferase</keyword>
<dbReference type="SUPFAM" id="SSF56214">
    <property type="entry name" value="4'-phosphopantetheinyl transferase"/>
    <property type="match status" value="1"/>
</dbReference>
<dbReference type="Gene3D" id="3.90.470.20">
    <property type="entry name" value="4'-phosphopantetheinyl transferase domain"/>
    <property type="match status" value="1"/>
</dbReference>
<dbReference type="Proteomes" id="UP000254502">
    <property type="component" value="Unassembled WGS sequence"/>
</dbReference>
<organism evidence="1 2">
    <name type="scientific">Staphylococcus aureus</name>
    <dbReference type="NCBI Taxonomy" id="1280"/>
    <lineage>
        <taxon>Bacteria</taxon>
        <taxon>Bacillati</taxon>
        <taxon>Bacillota</taxon>
        <taxon>Bacilli</taxon>
        <taxon>Bacillales</taxon>
        <taxon>Staphylococcaceae</taxon>
        <taxon>Staphylococcus</taxon>
    </lineage>
</organism>
<name>A0A380DVJ8_STAAU</name>